<proteinExistence type="predicted"/>
<name>A0A1X2GUC5_9FUNG</name>
<accession>A0A1X2GUC5</accession>
<dbReference type="EMBL" id="MCGT01000003">
    <property type="protein sequence ID" value="ORX61586.1"/>
    <property type="molecule type" value="Genomic_DNA"/>
</dbReference>
<comment type="caution">
    <text evidence="2">The sequence shown here is derived from an EMBL/GenBank/DDBJ whole genome shotgun (WGS) entry which is preliminary data.</text>
</comment>
<dbReference type="Proteomes" id="UP000242146">
    <property type="component" value="Unassembled WGS sequence"/>
</dbReference>
<feature type="region of interest" description="Disordered" evidence="1">
    <location>
        <begin position="146"/>
        <end position="191"/>
    </location>
</feature>
<evidence type="ECO:0000313" key="3">
    <source>
        <dbReference type="Proteomes" id="UP000242146"/>
    </source>
</evidence>
<feature type="compositionally biased region" description="Acidic residues" evidence="1">
    <location>
        <begin position="153"/>
        <end position="172"/>
    </location>
</feature>
<feature type="compositionally biased region" description="Acidic residues" evidence="1">
    <location>
        <begin position="181"/>
        <end position="191"/>
    </location>
</feature>
<dbReference type="OrthoDB" id="2408655at2759"/>
<evidence type="ECO:0000313" key="2">
    <source>
        <dbReference type="EMBL" id="ORX61586.1"/>
    </source>
</evidence>
<gene>
    <name evidence="2" type="ORF">DM01DRAFT_1332184</name>
</gene>
<evidence type="ECO:0000256" key="1">
    <source>
        <dbReference type="SAM" id="MobiDB-lite"/>
    </source>
</evidence>
<keyword evidence="3" id="KW-1185">Reference proteome</keyword>
<protein>
    <submittedName>
        <fullName evidence="2">Uncharacterized protein</fullName>
    </submittedName>
</protein>
<sequence>MLDNKQLLATLPDKGARLKEKLAQLNALLKPGYTPEDTEKVVDQVSNLSLKDKYRRNMRKKSIDEHSATANQLHHLLQPGSTVPGGMMARSKMISLSESVHLQETLTKQEKELSLKKQMQQIKVTGPEAMDTDDLTSTLGRMQIQGLTHHEYDDDTDTEDEDEHDYEQSYEDDSFHQLDSAYEEGENDDDR</sequence>
<reference evidence="2 3" key="1">
    <citation type="submission" date="2016-07" db="EMBL/GenBank/DDBJ databases">
        <title>Pervasive Adenine N6-methylation of Active Genes in Fungi.</title>
        <authorList>
            <consortium name="DOE Joint Genome Institute"/>
            <person name="Mondo S.J."/>
            <person name="Dannebaum R.O."/>
            <person name="Kuo R.C."/>
            <person name="Labutti K."/>
            <person name="Haridas S."/>
            <person name="Kuo A."/>
            <person name="Salamov A."/>
            <person name="Ahrendt S.R."/>
            <person name="Lipzen A."/>
            <person name="Sullivan W."/>
            <person name="Andreopoulos W.B."/>
            <person name="Clum A."/>
            <person name="Lindquist E."/>
            <person name="Daum C."/>
            <person name="Ramamoorthy G.K."/>
            <person name="Gryganskyi A."/>
            <person name="Culley D."/>
            <person name="Magnuson J.K."/>
            <person name="James T.Y."/>
            <person name="O'Malley M.A."/>
            <person name="Stajich J.E."/>
            <person name="Spatafora J.W."/>
            <person name="Visel A."/>
            <person name="Grigoriev I.V."/>
        </authorList>
    </citation>
    <scope>NUCLEOTIDE SEQUENCE [LARGE SCALE GENOMIC DNA]</scope>
    <source>
        <strain evidence="2 3">NRRL 3301</strain>
    </source>
</reference>
<organism evidence="2 3">
    <name type="scientific">Hesseltinella vesiculosa</name>
    <dbReference type="NCBI Taxonomy" id="101127"/>
    <lineage>
        <taxon>Eukaryota</taxon>
        <taxon>Fungi</taxon>
        <taxon>Fungi incertae sedis</taxon>
        <taxon>Mucoromycota</taxon>
        <taxon>Mucoromycotina</taxon>
        <taxon>Mucoromycetes</taxon>
        <taxon>Mucorales</taxon>
        <taxon>Cunninghamellaceae</taxon>
        <taxon>Hesseltinella</taxon>
    </lineage>
</organism>
<dbReference type="AlphaFoldDB" id="A0A1X2GUC5"/>